<dbReference type="PROSITE" id="PS01184">
    <property type="entry name" value="UBIE_2"/>
    <property type="match status" value="1"/>
</dbReference>
<keyword evidence="2 5" id="KW-0489">Methyltransferase</keyword>
<keyword evidence="1 5" id="KW-0474">Menaquinone biosynthesis</keyword>
<evidence type="ECO:0000313" key="6">
    <source>
        <dbReference type="EMBL" id="HGH61957.1"/>
    </source>
</evidence>
<evidence type="ECO:0000256" key="2">
    <source>
        <dbReference type="ARBA" id="ARBA00022603"/>
    </source>
</evidence>
<comment type="catalytic activity">
    <reaction evidence="5">
        <text>a 2-demethylmenaquinol + S-adenosyl-L-methionine = a menaquinol + S-adenosyl-L-homocysteine + H(+)</text>
        <dbReference type="Rhea" id="RHEA:42640"/>
        <dbReference type="Rhea" id="RHEA-COMP:9539"/>
        <dbReference type="Rhea" id="RHEA-COMP:9563"/>
        <dbReference type="ChEBI" id="CHEBI:15378"/>
        <dbReference type="ChEBI" id="CHEBI:18151"/>
        <dbReference type="ChEBI" id="CHEBI:55437"/>
        <dbReference type="ChEBI" id="CHEBI:57856"/>
        <dbReference type="ChEBI" id="CHEBI:59789"/>
        <dbReference type="EC" id="2.1.1.163"/>
    </reaction>
</comment>
<dbReference type="InterPro" id="IPR004033">
    <property type="entry name" value="UbiE/COQ5_MeTrFase"/>
</dbReference>
<evidence type="ECO:0000256" key="1">
    <source>
        <dbReference type="ARBA" id="ARBA00022428"/>
    </source>
</evidence>
<feature type="binding site" evidence="5">
    <location>
        <position position="85"/>
    </location>
    <ligand>
        <name>S-adenosyl-L-methionine</name>
        <dbReference type="ChEBI" id="CHEBI:59789"/>
    </ligand>
</feature>
<gene>
    <name evidence="6" type="primary">ubiE</name>
    <name evidence="5" type="synonym">menG</name>
    <name evidence="6" type="ORF">ENV54_11755</name>
</gene>
<dbReference type="PANTHER" id="PTHR43591:SF24">
    <property type="entry name" value="2-METHOXY-6-POLYPRENYL-1,4-BENZOQUINOL METHYLASE, MITOCHONDRIAL"/>
    <property type="match status" value="1"/>
</dbReference>
<feature type="binding site" evidence="5">
    <location>
        <position position="66"/>
    </location>
    <ligand>
        <name>S-adenosyl-L-methionine</name>
        <dbReference type="ChEBI" id="CHEBI:59789"/>
    </ligand>
</feature>
<accession>A0A7C4EYJ3</accession>
<comment type="pathway">
    <text evidence="5">Quinol/quinone metabolism; menaquinone biosynthesis; menaquinol from 1,4-dihydroxy-2-naphthoate: step 2/2.</text>
</comment>
<dbReference type="Pfam" id="PF01209">
    <property type="entry name" value="Ubie_methyltran"/>
    <property type="match status" value="1"/>
</dbReference>
<organism evidence="6">
    <name type="scientific">Desulfomonile tiedjei</name>
    <dbReference type="NCBI Taxonomy" id="2358"/>
    <lineage>
        <taxon>Bacteria</taxon>
        <taxon>Pseudomonadati</taxon>
        <taxon>Thermodesulfobacteriota</taxon>
        <taxon>Desulfomonilia</taxon>
        <taxon>Desulfomonilales</taxon>
        <taxon>Desulfomonilaceae</taxon>
        <taxon>Desulfomonile</taxon>
    </lineage>
</organism>
<dbReference type="UniPathway" id="UPA00079">
    <property type="reaction ID" value="UER00169"/>
</dbReference>
<dbReference type="PROSITE" id="PS51608">
    <property type="entry name" value="SAM_MT_UBIE"/>
    <property type="match status" value="1"/>
</dbReference>
<dbReference type="InterPro" id="IPR029063">
    <property type="entry name" value="SAM-dependent_MTases_sf"/>
</dbReference>
<evidence type="ECO:0000256" key="5">
    <source>
        <dbReference type="HAMAP-Rule" id="MF_01813"/>
    </source>
</evidence>
<keyword evidence="4 5" id="KW-0949">S-adenosyl-L-methionine</keyword>
<dbReference type="SUPFAM" id="SSF53335">
    <property type="entry name" value="S-adenosyl-L-methionine-dependent methyltransferases"/>
    <property type="match status" value="1"/>
</dbReference>
<comment type="function">
    <text evidence="5">Methyltransferase required for the conversion of demethylmenaquinol (DMKH2) to menaquinol (MKH2).</text>
</comment>
<evidence type="ECO:0000256" key="3">
    <source>
        <dbReference type="ARBA" id="ARBA00022679"/>
    </source>
</evidence>
<dbReference type="EC" id="2.1.1.163" evidence="5"/>
<feature type="binding site" evidence="5">
    <location>
        <begin position="113"/>
        <end position="114"/>
    </location>
    <ligand>
        <name>S-adenosyl-L-methionine</name>
        <dbReference type="ChEBI" id="CHEBI:59789"/>
    </ligand>
</feature>
<dbReference type="GO" id="GO:0009234">
    <property type="term" value="P:menaquinone biosynthetic process"/>
    <property type="evidence" value="ECO:0007669"/>
    <property type="project" value="UniProtKB-UniRule"/>
</dbReference>
<dbReference type="NCBIfam" id="TIGR01934">
    <property type="entry name" value="MenG_MenH_UbiE"/>
    <property type="match status" value="1"/>
</dbReference>
<dbReference type="InterPro" id="IPR023576">
    <property type="entry name" value="UbiE/COQ5_MeTrFase_CS"/>
</dbReference>
<protein>
    <recommendedName>
        <fullName evidence="5">Demethylmenaquinone methyltransferase</fullName>
        <ecNumber evidence="5">2.1.1.163</ecNumber>
    </recommendedName>
</protein>
<dbReference type="GO" id="GO:0043770">
    <property type="term" value="F:demethylmenaquinone methyltransferase activity"/>
    <property type="evidence" value="ECO:0007669"/>
    <property type="project" value="UniProtKB-UniRule"/>
</dbReference>
<evidence type="ECO:0000256" key="4">
    <source>
        <dbReference type="ARBA" id="ARBA00022691"/>
    </source>
</evidence>
<dbReference type="PROSITE" id="PS01183">
    <property type="entry name" value="UBIE_1"/>
    <property type="match status" value="1"/>
</dbReference>
<comment type="caution">
    <text evidence="5">Lacks conserved residue(s) required for the propagation of feature annotation.</text>
</comment>
<dbReference type="CDD" id="cd02440">
    <property type="entry name" value="AdoMet_MTases"/>
    <property type="match status" value="1"/>
</dbReference>
<dbReference type="GO" id="GO:0006744">
    <property type="term" value="P:ubiquinone biosynthetic process"/>
    <property type="evidence" value="ECO:0007669"/>
    <property type="project" value="UniProtKB-UniPathway"/>
</dbReference>
<reference evidence="6" key="1">
    <citation type="journal article" date="2020" name="mSystems">
        <title>Genome- and Community-Level Interaction Insights into Carbon Utilization and Element Cycling Functions of Hydrothermarchaeota in Hydrothermal Sediment.</title>
        <authorList>
            <person name="Zhou Z."/>
            <person name="Liu Y."/>
            <person name="Xu W."/>
            <person name="Pan J."/>
            <person name="Luo Z.H."/>
            <person name="Li M."/>
        </authorList>
    </citation>
    <scope>NUCLEOTIDE SEQUENCE [LARGE SCALE GENOMIC DNA]</scope>
    <source>
        <strain evidence="6">SpSt-769</strain>
    </source>
</reference>
<keyword evidence="3 5" id="KW-0808">Transferase</keyword>
<dbReference type="Gene3D" id="3.40.50.150">
    <property type="entry name" value="Vaccinia Virus protein VP39"/>
    <property type="match status" value="1"/>
</dbReference>
<name>A0A7C4EYJ3_9BACT</name>
<dbReference type="UniPathway" id="UPA00232"/>
<proteinExistence type="inferred from homology"/>
<dbReference type="GO" id="GO:0032259">
    <property type="term" value="P:methylation"/>
    <property type="evidence" value="ECO:0007669"/>
    <property type="project" value="UniProtKB-KW"/>
</dbReference>
<dbReference type="AlphaFoldDB" id="A0A7C4EYJ3"/>
<dbReference type="PANTHER" id="PTHR43591">
    <property type="entry name" value="METHYLTRANSFERASE"/>
    <property type="match status" value="1"/>
</dbReference>
<sequence>MNQKPIETWTEAERIAVVKRIFNTVTDHYDLLNRLMSARRDVWWRRFTVRRIPKEARLVLDVATGTGDLAIEIAASREAQVVGADFVPKMMAAAKEKTSRHDLCERISYVAADANQLPFPSGLFDAAAIAFGLRNIPTPETALTEMARVVKPGGKVMVLEMTFPRNMKLRWFFQWYLNNVIPFVGRMISGDAGAYRYLPDSIQHFLHPDELTSLYQQIGLRSVKAFPLTFGLTYLHEGVVP</sequence>
<dbReference type="NCBIfam" id="NF001244">
    <property type="entry name" value="PRK00216.1-5"/>
    <property type="match status" value="1"/>
</dbReference>
<comment type="similarity">
    <text evidence="5">Belongs to the class I-like SAM-binding methyltransferase superfamily. MenG/UbiE family.</text>
</comment>
<dbReference type="EMBL" id="DTGT01000384">
    <property type="protein sequence ID" value="HGH61957.1"/>
    <property type="molecule type" value="Genomic_DNA"/>
</dbReference>
<comment type="caution">
    <text evidence="6">The sequence shown here is derived from an EMBL/GenBank/DDBJ whole genome shotgun (WGS) entry which is preliminary data.</text>
</comment>
<dbReference type="HAMAP" id="MF_01813">
    <property type="entry name" value="MenG_UbiE_methyltr"/>
    <property type="match status" value="1"/>
</dbReference>